<evidence type="ECO:0000313" key="3">
    <source>
        <dbReference type="Proteomes" id="UP001207654"/>
    </source>
</evidence>
<gene>
    <name evidence="2" type="ORF">OV287_53520</name>
</gene>
<dbReference type="EMBL" id="JAPNKA010000001">
    <property type="protein sequence ID" value="MCY1083288.1"/>
    <property type="molecule type" value="Genomic_DNA"/>
</dbReference>
<proteinExistence type="predicted"/>
<feature type="compositionally biased region" description="Basic and acidic residues" evidence="1">
    <location>
        <begin position="1"/>
        <end position="16"/>
    </location>
</feature>
<keyword evidence="3" id="KW-1185">Reference proteome</keyword>
<evidence type="ECO:0000313" key="2">
    <source>
        <dbReference type="EMBL" id="MCY1083288.1"/>
    </source>
</evidence>
<evidence type="ECO:0000256" key="1">
    <source>
        <dbReference type="SAM" id="MobiDB-lite"/>
    </source>
</evidence>
<comment type="caution">
    <text evidence="2">The sequence shown here is derived from an EMBL/GenBank/DDBJ whole genome shotgun (WGS) entry which is preliminary data.</text>
</comment>
<reference evidence="2 3" key="1">
    <citation type="submission" date="2022-11" db="EMBL/GenBank/DDBJ databases">
        <title>Minimal conservation of predation-associated metabolite biosynthetic gene clusters underscores biosynthetic potential of Myxococcota including descriptions for ten novel species: Archangium lansinium sp. nov., Myxococcus landrumus sp. nov., Nannocystis bai.</title>
        <authorList>
            <person name="Ahearne A."/>
            <person name="Stevens C."/>
            <person name="Phillips K."/>
        </authorList>
    </citation>
    <scope>NUCLEOTIDE SEQUENCE [LARGE SCALE GENOMIC DNA]</scope>
    <source>
        <strain evidence="2 3">MIWBW</strain>
    </source>
</reference>
<feature type="compositionally biased region" description="Basic and acidic residues" evidence="1">
    <location>
        <begin position="87"/>
        <end position="96"/>
    </location>
</feature>
<feature type="region of interest" description="Disordered" evidence="1">
    <location>
        <begin position="1"/>
        <end position="157"/>
    </location>
</feature>
<protein>
    <submittedName>
        <fullName evidence="2">Uncharacterized protein</fullName>
    </submittedName>
</protein>
<sequence length="157" mass="16989">MPATRRAETRKVEALRTRLTSRPKATVARPPTAAPMKSMVPQTLPRVAWAMGSSSGGTTLGTEASATGSKKEERAASRATQEMASTGERRRREASRPRAGRMRSRSTVTMRRLRSTRSAMRPARGDKRKTGRTLAAKTAAAEPGRPVDSVTKPLMAT</sequence>
<organism evidence="2 3">
    <name type="scientific">Archangium lansingense</name>
    <dbReference type="NCBI Taxonomy" id="2995310"/>
    <lineage>
        <taxon>Bacteria</taxon>
        <taxon>Pseudomonadati</taxon>
        <taxon>Myxococcota</taxon>
        <taxon>Myxococcia</taxon>
        <taxon>Myxococcales</taxon>
        <taxon>Cystobacterineae</taxon>
        <taxon>Archangiaceae</taxon>
        <taxon>Archangium</taxon>
    </lineage>
</organism>
<accession>A0ABT4ANL2</accession>
<name>A0ABT4ANL2_9BACT</name>
<dbReference type="Proteomes" id="UP001207654">
    <property type="component" value="Unassembled WGS sequence"/>
</dbReference>